<dbReference type="EMBL" id="VMNW02000010">
    <property type="protein sequence ID" value="KAA9163296.1"/>
    <property type="molecule type" value="Genomic_DNA"/>
</dbReference>
<organism evidence="6 7">
    <name type="scientific">Amycolatopsis acidicola</name>
    <dbReference type="NCBI Taxonomy" id="2596893"/>
    <lineage>
        <taxon>Bacteria</taxon>
        <taxon>Bacillati</taxon>
        <taxon>Actinomycetota</taxon>
        <taxon>Actinomycetes</taxon>
        <taxon>Pseudonocardiales</taxon>
        <taxon>Pseudonocardiaceae</taxon>
        <taxon>Amycolatopsis</taxon>
    </lineage>
</organism>
<dbReference type="Pfam" id="PF00441">
    <property type="entry name" value="Acyl-CoA_dh_1"/>
    <property type="match status" value="1"/>
</dbReference>
<dbReference type="OrthoDB" id="3537945at2"/>
<comment type="similarity">
    <text evidence="2">Belongs to the acyl-CoA dehydrogenase family.</text>
</comment>
<evidence type="ECO:0000256" key="4">
    <source>
        <dbReference type="ARBA" id="ARBA00022827"/>
    </source>
</evidence>
<dbReference type="InterPro" id="IPR037069">
    <property type="entry name" value="AcylCoA_DH/ox_N_sf"/>
</dbReference>
<evidence type="ECO:0000256" key="2">
    <source>
        <dbReference type="ARBA" id="ARBA00009347"/>
    </source>
</evidence>
<proteinExistence type="inferred from homology"/>
<dbReference type="PROSITE" id="PS00073">
    <property type="entry name" value="ACYL_COA_DH_2"/>
    <property type="match status" value="1"/>
</dbReference>
<dbReference type="InterPro" id="IPR006089">
    <property type="entry name" value="Acyl-CoA_DH_CS"/>
</dbReference>
<dbReference type="RefSeq" id="WP_144760269.1">
    <property type="nucleotide sequence ID" value="NZ_VMNW02000010.1"/>
</dbReference>
<comment type="cofactor">
    <cofactor evidence="1">
        <name>FAD</name>
        <dbReference type="ChEBI" id="CHEBI:57692"/>
    </cofactor>
</comment>
<dbReference type="AlphaFoldDB" id="A0A5N0VAA3"/>
<dbReference type="Gene3D" id="1.10.540.10">
    <property type="entry name" value="Acyl-CoA dehydrogenase/oxidase, N-terminal domain"/>
    <property type="match status" value="1"/>
</dbReference>
<keyword evidence="7" id="KW-1185">Reference proteome</keyword>
<keyword evidence="4" id="KW-0274">FAD</keyword>
<protein>
    <submittedName>
        <fullName evidence="6">Acyl-CoA dehydrogenase</fullName>
    </submittedName>
</protein>
<evidence type="ECO:0000313" key="6">
    <source>
        <dbReference type="EMBL" id="KAA9163296.1"/>
    </source>
</evidence>
<reference evidence="6" key="1">
    <citation type="submission" date="2019-09" db="EMBL/GenBank/DDBJ databases">
        <authorList>
            <person name="Teo W.F.A."/>
            <person name="Duangmal K."/>
        </authorList>
    </citation>
    <scope>NUCLEOTIDE SEQUENCE [LARGE SCALE GENOMIC DNA]</scope>
    <source>
        <strain evidence="6">K81G1</strain>
    </source>
</reference>
<dbReference type="Proteomes" id="UP000319769">
    <property type="component" value="Unassembled WGS sequence"/>
</dbReference>
<accession>A0A5N0VAA3</accession>
<evidence type="ECO:0000256" key="3">
    <source>
        <dbReference type="ARBA" id="ARBA00022630"/>
    </source>
</evidence>
<dbReference type="Gene3D" id="1.20.140.10">
    <property type="entry name" value="Butyryl-CoA Dehydrogenase, subunit A, domain 3"/>
    <property type="match status" value="1"/>
</dbReference>
<evidence type="ECO:0000256" key="1">
    <source>
        <dbReference type="ARBA" id="ARBA00001974"/>
    </source>
</evidence>
<dbReference type="InterPro" id="IPR009100">
    <property type="entry name" value="AcylCoA_DH/oxidase_NM_dom_sf"/>
</dbReference>
<feature type="domain" description="Acyl-CoA dehydrogenase/oxidase C-terminal" evidence="5">
    <location>
        <begin position="204"/>
        <end position="310"/>
    </location>
</feature>
<evidence type="ECO:0000313" key="7">
    <source>
        <dbReference type="Proteomes" id="UP000319769"/>
    </source>
</evidence>
<dbReference type="SUPFAM" id="SSF47203">
    <property type="entry name" value="Acyl-CoA dehydrogenase C-terminal domain-like"/>
    <property type="match status" value="1"/>
</dbReference>
<dbReference type="GO" id="GO:0050660">
    <property type="term" value="F:flavin adenine dinucleotide binding"/>
    <property type="evidence" value="ECO:0007669"/>
    <property type="project" value="InterPro"/>
</dbReference>
<evidence type="ECO:0000259" key="5">
    <source>
        <dbReference type="Pfam" id="PF00441"/>
    </source>
</evidence>
<keyword evidence="3" id="KW-0285">Flavoprotein</keyword>
<dbReference type="PANTHER" id="PTHR43884">
    <property type="entry name" value="ACYL-COA DEHYDROGENASE"/>
    <property type="match status" value="1"/>
</dbReference>
<comment type="caution">
    <text evidence="6">The sequence shown here is derived from an EMBL/GenBank/DDBJ whole genome shotgun (WGS) entry which is preliminary data.</text>
</comment>
<name>A0A5N0VAA3_9PSEU</name>
<dbReference type="PANTHER" id="PTHR43884:SF12">
    <property type="entry name" value="ISOVALERYL-COA DEHYDROGENASE, MITOCHONDRIAL-RELATED"/>
    <property type="match status" value="1"/>
</dbReference>
<dbReference type="GO" id="GO:0003995">
    <property type="term" value="F:acyl-CoA dehydrogenase activity"/>
    <property type="evidence" value="ECO:0007669"/>
    <property type="project" value="InterPro"/>
</dbReference>
<sequence>MSGIPLSQDQRDVIDLVDAVVAKYGEAPGDDAPDKIGEARHALADAGLWTLGAGEERGGGGAPLVLRLTALAALGRYWPALAWSSAQAHAAAEVLDGRVLESVHAARDLVCVVDADSPRSELNQDEARLRGRLSRLDPAGRSPHVLVLGGDTAWLIEPGSLGYGDVLRRTGLAGAMTISATVDAPVNGFPMTPGVRARLQLAGGAIAAGIAAEAAERALAYSRERVQFGAPLTALPTVRQSLFEQSATAAEAFTEALAAPETPHRAAAVLARNCERAISVAAAALQSHGGYGYLAEYGVERLLRDAVSLRAATDATHSARAAAAGADTEVLLAHR</sequence>
<dbReference type="SUPFAM" id="SSF56645">
    <property type="entry name" value="Acyl-CoA dehydrogenase NM domain-like"/>
    <property type="match status" value="1"/>
</dbReference>
<gene>
    <name evidence="6" type="ORF">FPZ12_009895</name>
</gene>
<dbReference type="InterPro" id="IPR009075">
    <property type="entry name" value="AcylCo_DH/oxidase_C"/>
</dbReference>
<dbReference type="InterPro" id="IPR036250">
    <property type="entry name" value="AcylCo_DH-like_C"/>
</dbReference>